<keyword evidence="1" id="KW-0732">Signal</keyword>
<dbReference type="Gene3D" id="2.40.230.20">
    <property type="entry name" value="Nucleoside-specific channel-forming protein, Tsx-like"/>
    <property type="match status" value="1"/>
</dbReference>
<accession>A0A1L9BEN5</accession>
<dbReference type="EMBL" id="MPIN01000002">
    <property type="protein sequence ID" value="OJH40710.1"/>
    <property type="molecule type" value="Genomic_DNA"/>
</dbReference>
<dbReference type="Proteomes" id="UP000182229">
    <property type="component" value="Unassembled WGS sequence"/>
</dbReference>
<dbReference type="STRING" id="83449.BON30_07125"/>
<evidence type="ECO:0000313" key="3">
    <source>
        <dbReference type="Proteomes" id="UP000182229"/>
    </source>
</evidence>
<sequence>MNRRSLCFVALLASLLTSSTAFAGVWFELLRAPCFTGDKDNMALGGRYRGAVDCFNEDFNGGGARTTLTIKAFQQWEYGSVFLYYDITGPFTPASAFKQSANQKGGFFGGITVAVSPKSIAEKVLERKFDWGPLRDVSLKYEMEHVSKFGMLHYYGLQWDLAVPGMDFVTATTVIRDDWGLRGVDLQVGLAWQKSFSLGTQDFLFLGFFQTGLFGEGEGVGAMAGSRGNRFFLAQPELLWDFGKLVHFTPGKIYLGGEYQIAYNRYLIQGKIENVLQGMIRWNI</sequence>
<name>A0A1L9BEN5_9BACT</name>
<proteinExistence type="predicted"/>
<dbReference type="GO" id="GO:0009279">
    <property type="term" value="C:cell outer membrane"/>
    <property type="evidence" value="ECO:0007669"/>
    <property type="project" value="InterPro"/>
</dbReference>
<dbReference type="OrthoDB" id="104801at2"/>
<reference evidence="3" key="1">
    <citation type="submission" date="2016-11" db="EMBL/GenBank/DDBJ databases">
        <authorList>
            <person name="Shukria A."/>
            <person name="Stevens D.C."/>
        </authorList>
    </citation>
    <scope>NUCLEOTIDE SEQUENCE [LARGE SCALE GENOMIC DNA]</scope>
    <source>
        <strain evidence="3">Cbfe23</strain>
    </source>
</reference>
<protein>
    <submittedName>
        <fullName evidence="2">Uncharacterized protein</fullName>
    </submittedName>
</protein>
<dbReference type="InterPro" id="IPR036777">
    <property type="entry name" value="Channel_Tsx-like_sf"/>
</dbReference>
<dbReference type="RefSeq" id="WP_071897153.1">
    <property type="nucleotide sequence ID" value="NZ_MPIN01000002.1"/>
</dbReference>
<dbReference type="SUPFAM" id="SSF111364">
    <property type="entry name" value="Tsx-like channel"/>
    <property type="match status" value="1"/>
</dbReference>
<evidence type="ECO:0000313" key="2">
    <source>
        <dbReference type="EMBL" id="OJH40710.1"/>
    </source>
</evidence>
<gene>
    <name evidence="2" type="ORF">BON30_07125</name>
</gene>
<reference evidence="2 3" key="2">
    <citation type="submission" date="2016-12" db="EMBL/GenBank/DDBJ databases">
        <title>Draft Genome Sequence of Cystobacter ferrugineus Strain Cbfe23.</title>
        <authorList>
            <person name="Akbar S."/>
            <person name="Dowd S.E."/>
            <person name="Stevens D.C."/>
        </authorList>
    </citation>
    <scope>NUCLEOTIDE SEQUENCE [LARGE SCALE GENOMIC DNA]</scope>
    <source>
        <strain evidence="2 3">Cbfe23</strain>
    </source>
</reference>
<dbReference type="AlphaFoldDB" id="A0A1L9BEN5"/>
<organism evidence="2 3">
    <name type="scientific">Cystobacter ferrugineus</name>
    <dbReference type="NCBI Taxonomy" id="83449"/>
    <lineage>
        <taxon>Bacteria</taxon>
        <taxon>Pseudomonadati</taxon>
        <taxon>Myxococcota</taxon>
        <taxon>Myxococcia</taxon>
        <taxon>Myxococcales</taxon>
        <taxon>Cystobacterineae</taxon>
        <taxon>Archangiaceae</taxon>
        <taxon>Cystobacter</taxon>
    </lineage>
</organism>
<feature type="chain" id="PRO_5012137533" evidence="1">
    <location>
        <begin position="24"/>
        <end position="284"/>
    </location>
</feature>
<comment type="caution">
    <text evidence="2">The sequence shown here is derived from an EMBL/GenBank/DDBJ whole genome shotgun (WGS) entry which is preliminary data.</text>
</comment>
<evidence type="ECO:0000256" key="1">
    <source>
        <dbReference type="SAM" id="SignalP"/>
    </source>
</evidence>
<keyword evidence="3" id="KW-1185">Reference proteome</keyword>
<feature type="signal peptide" evidence="1">
    <location>
        <begin position="1"/>
        <end position="23"/>
    </location>
</feature>